<feature type="binding site" evidence="18">
    <location>
        <position position="25"/>
    </location>
    <ligand>
        <name>UDP-N-acetyl-alpha-D-glucosamine</name>
        <dbReference type="ChEBI" id="CHEBI:57705"/>
    </ligand>
</feature>
<dbReference type="InterPro" id="IPR018357">
    <property type="entry name" value="Hexapep_transf_CS"/>
</dbReference>
<sequence length="455" mass="47525">MTARSSLTIVLAAGEGTRMRSSLPKVLHPVAHQTLLAHVLAAAPKGTGTSLAVVIGPHHQAVAEEARRSRPDALTFVQAERLGTAHAALAAREAIARGVDDLLIAFGDTPLISAETFARLREPLARGAAIAGLGFRAADPSGYGRFIVEGDRLAAIREEADASEAERKIDLCNAGLMAIDGRRALEILGQIGNANSKSEYYLTDAVGIVREKGWESVVIETSEDEVRGINTKAQLAEAESVMQARLRKAAMEAGVTLVAPETVFLSADTVFGKDVTIEPFVVIGPGISIADGAVIHSFSHIVQSSIGKNASVGPFSRMRPGSSLGEGAKIGNFVETKAATLEAGAKANHLAYIGDAIVGAKSNIGAGTITCNYDGFGKHKTVIGQGAFVGTNSSLVAPVKIGNGAYIGSGSVITRDVPDDAMALERNQQTIREGGAARYREMKTGGKTLEKKPEK</sequence>
<evidence type="ECO:0000256" key="17">
    <source>
        <dbReference type="ARBA" id="ARBA00049628"/>
    </source>
</evidence>
<evidence type="ECO:0000256" key="10">
    <source>
        <dbReference type="ARBA" id="ARBA00022960"/>
    </source>
</evidence>
<feature type="binding site" evidence="18">
    <location>
        <position position="352"/>
    </location>
    <ligand>
        <name>UDP-N-acetyl-alpha-D-glucosamine</name>
        <dbReference type="ChEBI" id="CHEBI:57705"/>
    </ligand>
</feature>
<evidence type="ECO:0000256" key="3">
    <source>
        <dbReference type="ARBA" id="ARBA00007947"/>
    </source>
</evidence>
<evidence type="ECO:0000256" key="11">
    <source>
        <dbReference type="ARBA" id="ARBA00022984"/>
    </source>
</evidence>
<feature type="binding site" evidence="18">
    <location>
        <position position="319"/>
    </location>
    <ligand>
        <name>UDP-N-acetyl-alpha-D-glucosamine</name>
        <dbReference type="ChEBI" id="CHEBI:57705"/>
    </ligand>
</feature>
<feature type="binding site" evidence="18">
    <location>
        <position position="173"/>
    </location>
    <ligand>
        <name>UDP-N-acetyl-alpha-D-glucosamine</name>
        <dbReference type="ChEBI" id="CHEBI:57705"/>
    </ligand>
</feature>
<feature type="domain" description="MobA-like NTP transferase" evidence="20">
    <location>
        <begin position="9"/>
        <end position="132"/>
    </location>
</feature>
<dbReference type="AlphaFoldDB" id="A0A4Q0QSC1"/>
<evidence type="ECO:0000256" key="5">
    <source>
        <dbReference type="ARBA" id="ARBA00022679"/>
    </source>
</evidence>
<dbReference type="GO" id="GO:0019134">
    <property type="term" value="F:glucosamine-1-phosphate N-acetyltransferase activity"/>
    <property type="evidence" value="ECO:0007669"/>
    <property type="project" value="UniProtKB-UniRule"/>
</dbReference>
<feature type="region of interest" description="N-acetyltransferase" evidence="18">
    <location>
        <begin position="254"/>
        <end position="455"/>
    </location>
</feature>
<feature type="binding site" evidence="18">
    <location>
        <position position="409"/>
    </location>
    <ligand>
        <name>acetyl-CoA</name>
        <dbReference type="ChEBI" id="CHEBI:57288"/>
    </ligand>
</feature>
<dbReference type="SUPFAM" id="SSF53448">
    <property type="entry name" value="Nucleotide-diphospho-sugar transferases"/>
    <property type="match status" value="1"/>
</dbReference>
<feature type="binding site" evidence="18">
    <location>
        <position position="108"/>
    </location>
    <ligand>
        <name>Mg(2+)</name>
        <dbReference type="ChEBI" id="CHEBI:18420"/>
    </ligand>
</feature>
<keyword evidence="14 18" id="KW-0961">Cell wall biogenesis/degradation</keyword>
<name>A0A4Q0QSC1_9BRAD</name>
<dbReference type="InterPro" id="IPR005882">
    <property type="entry name" value="Bifunctional_GlmU"/>
</dbReference>
<feature type="region of interest" description="Pyrophosphorylase" evidence="18">
    <location>
        <begin position="1"/>
        <end position="232"/>
    </location>
</feature>
<feature type="binding site" evidence="18">
    <location>
        <position position="78"/>
    </location>
    <ligand>
        <name>UDP-N-acetyl-alpha-D-glucosamine</name>
        <dbReference type="ChEBI" id="CHEBI:57705"/>
    </ligand>
</feature>
<evidence type="ECO:0000256" key="6">
    <source>
        <dbReference type="ARBA" id="ARBA00022695"/>
    </source>
</evidence>
<dbReference type="RefSeq" id="WP_128933827.1">
    <property type="nucleotide sequence ID" value="NZ_CP022221.1"/>
</dbReference>
<feature type="region of interest" description="Linker" evidence="18">
    <location>
        <begin position="233"/>
        <end position="253"/>
    </location>
</feature>
<feature type="binding site" evidence="18">
    <location>
        <position position="363"/>
    </location>
    <ligand>
        <name>UDP-N-acetyl-alpha-D-glucosamine</name>
        <dbReference type="ChEBI" id="CHEBI:57705"/>
    </ligand>
</feature>
<evidence type="ECO:0000256" key="9">
    <source>
        <dbReference type="ARBA" id="ARBA00022842"/>
    </source>
</evidence>
<evidence type="ECO:0000256" key="1">
    <source>
        <dbReference type="ARBA" id="ARBA00004496"/>
    </source>
</evidence>
<feature type="binding site" evidence="18">
    <location>
        <position position="426"/>
    </location>
    <ligand>
        <name>acetyl-CoA</name>
        <dbReference type="ChEBI" id="CHEBI:57288"/>
    </ligand>
</feature>
<dbReference type="GO" id="GO:0000287">
    <property type="term" value="F:magnesium ion binding"/>
    <property type="evidence" value="ECO:0007669"/>
    <property type="project" value="UniProtKB-UniRule"/>
</dbReference>
<keyword evidence="9 18" id="KW-0460">Magnesium</keyword>
<dbReference type="PROSITE" id="PS00101">
    <property type="entry name" value="HEXAPEP_TRANSFERASES"/>
    <property type="match status" value="1"/>
</dbReference>
<comment type="subunit">
    <text evidence="18">Homotrimer.</text>
</comment>
<comment type="catalytic activity">
    <reaction evidence="15 18">
        <text>alpha-D-glucosamine 1-phosphate + acetyl-CoA = N-acetyl-alpha-D-glucosamine 1-phosphate + CoA + H(+)</text>
        <dbReference type="Rhea" id="RHEA:13725"/>
        <dbReference type="ChEBI" id="CHEBI:15378"/>
        <dbReference type="ChEBI" id="CHEBI:57287"/>
        <dbReference type="ChEBI" id="CHEBI:57288"/>
        <dbReference type="ChEBI" id="CHEBI:57776"/>
        <dbReference type="ChEBI" id="CHEBI:58516"/>
        <dbReference type="EC" id="2.3.1.157"/>
    </reaction>
</comment>
<feature type="binding site" evidence="18">
    <location>
        <position position="230"/>
    </location>
    <ligand>
        <name>Mg(2+)</name>
        <dbReference type="ChEBI" id="CHEBI:18420"/>
    </ligand>
</feature>
<dbReference type="GO" id="GO:0006048">
    <property type="term" value="P:UDP-N-acetylglucosamine biosynthetic process"/>
    <property type="evidence" value="ECO:0007669"/>
    <property type="project" value="UniProtKB-UniPathway"/>
</dbReference>
<evidence type="ECO:0000256" key="18">
    <source>
        <dbReference type="HAMAP-Rule" id="MF_01631"/>
    </source>
</evidence>
<dbReference type="EC" id="2.3.1.157" evidence="18"/>
<dbReference type="GO" id="GO:0016020">
    <property type="term" value="C:membrane"/>
    <property type="evidence" value="ECO:0007669"/>
    <property type="project" value="GOC"/>
</dbReference>
<evidence type="ECO:0000256" key="13">
    <source>
        <dbReference type="ARBA" id="ARBA00023315"/>
    </source>
</evidence>
<feature type="binding site" evidence="18">
    <location>
        <position position="337"/>
    </location>
    <ligand>
        <name>UDP-N-acetyl-alpha-D-glucosamine</name>
        <dbReference type="ChEBI" id="CHEBI:57705"/>
    </ligand>
</feature>
<comment type="caution">
    <text evidence="21">The sequence shown here is derived from an EMBL/GenBank/DDBJ whole genome shotgun (WGS) entry which is preliminary data.</text>
</comment>
<dbReference type="Gene3D" id="2.160.10.10">
    <property type="entry name" value="Hexapeptide repeat proteins"/>
    <property type="match status" value="1"/>
</dbReference>
<feature type="binding site" evidence="18">
    <location>
        <position position="230"/>
    </location>
    <ligand>
        <name>UDP-N-acetyl-alpha-D-glucosamine</name>
        <dbReference type="ChEBI" id="CHEBI:57705"/>
    </ligand>
</feature>
<dbReference type="UniPathway" id="UPA00973"/>
<keyword evidence="7 18" id="KW-0479">Metal-binding</keyword>
<protein>
    <recommendedName>
        <fullName evidence="18">Bifunctional protein GlmU</fullName>
    </recommendedName>
    <domain>
        <recommendedName>
            <fullName evidence="18">UDP-N-acetylglucosamine pyrophosphorylase</fullName>
            <ecNumber evidence="18">2.7.7.23</ecNumber>
        </recommendedName>
        <alternativeName>
            <fullName evidence="18">N-acetylglucosamine-1-phosphate uridyltransferase</fullName>
        </alternativeName>
    </domain>
    <domain>
        <recommendedName>
            <fullName evidence="18">Glucosamine-1-phosphate N-acetyltransferase</fullName>
            <ecNumber evidence="18">2.3.1.157</ecNumber>
        </recommendedName>
    </domain>
</protein>
<dbReference type="GO" id="GO:0003977">
    <property type="term" value="F:UDP-N-acetylglucosamine diphosphorylase activity"/>
    <property type="evidence" value="ECO:0007669"/>
    <property type="project" value="UniProtKB-UniRule"/>
</dbReference>
<keyword evidence="5 18" id="KW-0808">Transferase</keyword>
<dbReference type="Proteomes" id="UP000290174">
    <property type="component" value="Unassembled WGS sequence"/>
</dbReference>
<dbReference type="Pfam" id="PF12804">
    <property type="entry name" value="NTP_transf_3"/>
    <property type="match status" value="1"/>
</dbReference>
<dbReference type="PANTHER" id="PTHR43584:SF3">
    <property type="entry name" value="BIFUNCTIONAL PROTEIN GLMU"/>
    <property type="match status" value="1"/>
</dbReference>
<feature type="binding site" evidence="18">
    <location>
        <begin position="11"/>
        <end position="14"/>
    </location>
    <ligand>
        <name>UDP-N-acetyl-alpha-D-glucosamine</name>
        <dbReference type="ChEBI" id="CHEBI:57705"/>
    </ligand>
</feature>
<dbReference type="InterPro" id="IPR050065">
    <property type="entry name" value="GlmU-like"/>
</dbReference>
<comment type="cofactor">
    <cofactor evidence="18">
        <name>Mg(2+)</name>
        <dbReference type="ChEBI" id="CHEBI:18420"/>
    </cofactor>
    <text evidence="18">Binds 1 Mg(2+) ion per subunit.</text>
</comment>
<dbReference type="GO" id="GO:0071555">
    <property type="term" value="P:cell wall organization"/>
    <property type="evidence" value="ECO:0007669"/>
    <property type="project" value="UniProtKB-KW"/>
</dbReference>
<dbReference type="EC" id="2.7.7.23" evidence="18"/>
<feature type="binding site" evidence="18">
    <location>
        <position position="144"/>
    </location>
    <ligand>
        <name>UDP-N-acetyl-alpha-D-glucosamine</name>
        <dbReference type="ChEBI" id="CHEBI:57705"/>
    </ligand>
</feature>
<keyword evidence="4 18" id="KW-0963">Cytoplasm</keyword>
<comment type="similarity">
    <text evidence="2 18">In the C-terminal section; belongs to the transferase hexapeptide repeat family.</text>
</comment>
<comment type="subcellular location">
    <subcellularLocation>
        <location evidence="1 18">Cytoplasm</location>
    </subcellularLocation>
</comment>
<evidence type="ECO:0000313" key="22">
    <source>
        <dbReference type="Proteomes" id="UP000290174"/>
    </source>
</evidence>
<feature type="binding site" evidence="18">
    <location>
        <position position="366"/>
    </location>
    <ligand>
        <name>acetyl-CoA</name>
        <dbReference type="ChEBI" id="CHEBI:57288"/>
    </ligand>
</feature>
<keyword evidence="10 18" id="KW-0133">Cell shape</keyword>
<dbReference type="GO" id="GO:0008360">
    <property type="term" value="P:regulation of cell shape"/>
    <property type="evidence" value="ECO:0007669"/>
    <property type="project" value="UniProtKB-KW"/>
</dbReference>
<evidence type="ECO:0000256" key="15">
    <source>
        <dbReference type="ARBA" id="ARBA00048247"/>
    </source>
</evidence>
<keyword evidence="12 18" id="KW-0511">Multifunctional enzyme</keyword>
<feature type="binding site" evidence="18">
    <location>
        <begin position="83"/>
        <end position="84"/>
    </location>
    <ligand>
        <name>UDP-N-acetyl-alpha-D-glucosamine</name>
        <dbReference type="ChEBI" id="CHEBI:57705"/>
    </ligand>
</feature>
<dbReference type="UniPathway" id="UPA00113">
    <property type="reaction ID" value="UER00532"/>
</dbReference>
<comment type="catalytic activity">
    <reaction evidence="16 18">
        <text>N-acetyl-alpha-D-glucosamine 1-phosphate + UTP + H(+) = UDP-N-acetyl-alpha-D-glucosamine + diphosphate</text>
        <dbReference type="Rhea" id="RHEA:13509"/>
        <dbReference type="ChEBI" id="CHEBI:15378"/>
        <dbReference type="ChEBI" id="CHEBI:33019"/>
        <dbReference type="ChEBI" id="CHEBI:46398"/>
        <dbReference type="ChEBI" id="CHEBI:57705"/>
        <dbReference type="ChEBI" id="CHEBI:57776"/>
        <dbReference type="EC" id="2.7.7.23"/>
    </reaction>
</comment>
<reference evidence="21 22" key="1">
    <citation type="submission" date="2018-11" db="EMBL/GenBank/DDBJ databases">
        <title>Bradyrhizobium sp. nov., isolated from effective nodules of peanut in China.</title>
        <authorList>
            <person name="Li Y."/>
        </authorList>
    </citation>
    <scope>NUCLEOTIDE SEQUENCE [LARGE SCALE GENOMIC DNA]</scope>
    <source>
        <strain evidence="21 22">CCBAU 51770</strain>
    </source>
</reference>
<comment type="caution">
    <text evidence="18">Lacks conserved residue(s) required for the propagation of feature annotation.</text>
</comment>
<comment type="pathway">
    <text evidence="18">Nucleotide-sugar biosynthesis; UDP-N-acetyl-alpha-D-glucosamine biosynthesis; N-acetyl-alpha-D-glucosamine 1-phosphate from alpha-D-glucosamine 6-phosphate (route II): step 2/2.</text>
</comment>
<evidence type="ECO:0000259" key="20">
    <source>
        <dbReference type="Pfam" id="PF12804"/>
    </source>
</evidence>
<comment type="pathway">
    <text evidence="18">Nucleotide-sugar biosynthesis; UDP-N-acetyl-alpha-D-glucosamine biosynthesis; UDP-N-acetyl-alpha-D-glucosamine from N-acetyl-alpha-D-glucosamine 1-phosphate: step 1/1.</text>
</comment>
<dbReference type="SUPFAM" id="SSF51161">
    <property type="entry name" value="Trimeric LpxA-like enzymes"/>
    <property type="match status" value="1"/>
</dbReference>
<dbReference type="InterPro" id="IPR038009">
    <property type="entry name" value="GlmU_C_LbH"/>
</dbReference>
<evidence type="ECO:0000256" key="4">
    <source>
        <dbReference type="ARBA" id="ARBA00022490"/>
    </source>
</evidence>
<proteinExistence type="inferred from homology"/>
<comment type="similarity">
    <text evidence="3 18">In the N-terminal section; belongs to the N-acetylglucosamine-1-phosphate uridyltransferase family.</text>
</comment>
<dbReference type="InterPro" id="IPR011004">
    <property type="entry name" value="Trimer_LpxA-like_sf"/>
</dbReference>
<feature type="binding site" evidence="18">
    <location>
        <begin position="372"/>
        <end position="373"/>
    </location>
    <ligand>
        <name>acetyl-CoA</name>
        <dbReference type="ChEBI" id="CHEBI:57288"/>
    </ligand>
</feature>
<evidence type="ECO:0000256" key="14">
    <source>
        <dbReference type="ARBA" id="ARBA00023316"/>
    </source>
</evidence>
<dbReference type="GO" id="GO:0009245">
    <property type="term" value="P:lipid A biosynthetic process"/>
    <property type="evidence" value="ECO:0007669"/>
    <property type="project" value="UniProtKB-UniRule"/>
</dbReference>
<organism evidence="21 22">
    <name type="scientific">Bradyrhizobium zhanjiangense</name>
    <dbReference type="NCBI Taxonomy" id="1325107"/>
    <lineage>
        <taxon>Bacteria</taxon>
        <taxon>Pseudomonadati</taxon>
        <taxon>Pseudomonadota</taxon>
        <taxon>Alphaproteobacteria</taxon>
        <taxon>Hyphomicrobiales</taxon>
        <taxon>Nitrobacteraceae</taxon>
        <taxon>Bradyrhizobium</taxon>
    </lineage>
</organism>
<dbReference type="HAMAP" id="MF_01631">
    <property type="entry name" value="GlmU"/>
    <property type="match status" value="1"/>
</dbReference>
<evidence type="ECO:0000256" key="8">
    <source>
        <dbReference type="ARBA" id="ARBA00022737"/>
    </source>
</evidence>
<dbReference type="PANTHER" id="PTHR43584">
    <property type="entry name" value="NUCLEOTIDYL TRANSFERASE"/>
    <property type="match status" value="1"/>
</dbReference>
<dbReference type="GO" id="GO:0009252">
    <property type="term" value="P:peptidoglycan biosynthetic process"/>
    <property type="evidence" value="ECO:0007669"/>
    <property type="project" value="UniProtKB-UniRule"/>
</dbReference>
<dbReference type="InterPro" id="IPR001451">
    <property type="entry name" value="Hexapep"/>
</dbReference>
<evidence type="ECO:0000256" key="12">
    <source>
        <dbReference type="ARBA" id="ARBA00023268"/>
    </source>
</evidence>
<keyword evidence="13 18" id="KW-0012">Acyltransferase</keyword>
<dbReference type="NCBIfam" id="TIGR01173">
    <property type="entry name" value="glmU"/>
    <property type="match status" value="1"/>
</dbReference>
<accession>A0A4Q0QSC1</accession>
<dbReference type="EMBL" id="RKMK01000008">
    <property type="protein sequence ID" value="RXG99488.1"/>
    <property type="molecule type" value="Genomic_DNA"/>
</dbReference>
<keyword evidence="6 18" id="KW-0548">Nucleotidyltransferase</keyword>
<dbReference type="NCBIfam" id="NF010933">
    <property type="entry name" value="PRK14353.1"/>
    <property type="match status" value="1"/>
</dbReference>
<keyword evidence="8 18" id="KW-0677">Repeat</keyword>
<dbReference type="InterPro" id="IPR025877">
    <property type="entry name" value="MobA-like_NTP_Trfase"/>
</dbReference>
<comment type="function">
    <text evidence="17 18">Catalyzes the last two sequential reactions in the de novo biosynthetic pathway for UDP-N-acetylglucosamine (UDP-GlcNAc). The C-terminal domain catalyzes the transfer of acetyl group from acetyl coenzyme A to glucosamine-1-phosphate (GlcN-1-P) to produce N-acetylglucosamine-1-phosphate (GlcNAc-1-P), which is converted into UDP-GlcNAc by the transfer of uridine 5-monophosphate (from uridine 5-triphosphate), a reaction catalyzed by the N-terminal domain.</text>
</comment>
<evidence type="ECO:0000256" key="19">
    <source>
        <dbReference type="SAM" id="MobiDB-lite"/>
    </source>
</evidence>
<dbReference type="Pfam" id="PF00132">
    <property type="entry name" value="Hexapep"/>
    <property type="match status" value="2"/>
</dbReference>
<evidence type="ECO:0000256" key="7">
    <source>
        <dbReference type="ARBA" id="ARBA00022723"/>
    </source>
</evidence>
<evidence type="ECO:0000256" key="2">
    <source>
        <dbReference type="ARBA" id="ARBA00007707"/>
    </source>
</evidence>
<feature type="compositionally biased region" description="Basic and acidic residues" evidence="19">
    <location>
        <begin position="438"/>
        <end position="455"/>
    </location>
</feature>
<gene>
    <name evidence="18 21" type="primary">glmU</name>
    <name evidence="21" type="ORF">EAS61_12490</name>
</gene>
<dbReference type="Gene3D" id="3.90.550.10">
    <property type="entry name" value="Spore Coat Polysaccharide Biosynthesis Protein SpsA, Chain A"/>
    <property type="match status" value="1"/>
</dbReference>
<dbReference type="CDD" id="cd03353">
    <property type="entry name" value="LbH_GlmU_C"/>
    <property type="match status" value="1"/>
</dbReference>
<dbReference type="InterPro" id="IPR029044">
    <property type="entry name" value="Nucleotide-diphossugar_trans"/>
</dbReference>
<dbReference type="GO" id="GO:0000902">
    <property type="term" value="P:cell morphogenesis"/>
    <property type="evidence" value="ECO:0007669"/>
    <property type="project" value="UniProtKB-UniRule"/>
</dbReference>
<feature type="region of interest" description="Disordered" evidence="19">
    <location>
        <begin position="432"/>
        <end position="455"/>
    </location>
</feature>
<evidence type="ECO:0000313" key="21">
    <source>
        <dbReference type="EMBL" id="RXG99488.1"/>
    </source>
</evidence>
<feature type="binding site" evidence="18">
    <location>
        <position position="158"/>
    </location>
    <ligand>
        <name>UDP-N-acetyl-alpha-D-glucosamine</name>
        <dbReference type="ChEBI" id="CHEBI:57705"/>
    </ligand>
</feature>
<feature type="active site" description="Proton acceptor" evidence="18">
    <location>
        <position position="349"/>
    </location>
</feature>
<keyword evidence="11 18" id="KW-0573">Peptidoglycan synthesis</keyword>
<comment type="pathway">
    <text evidence="18">Bacterial outer membrane biogenesis; LPS lipid A biosynthesis.</text>
</comment>
<evidence type="ECO:0000256" key="16">
    <source>
        <dbReference type="ARBA" id="ARBA00048493"/>
    </source>
</evidence>
<dbReference type="GO" id="GO:0005737">
    <property type="term" value="C:cytoplasm"/>
    <property type="evidence" value="ECO:0007669"/>
    <property type="project" value="UniProtKB-SubCell"/>
</dbReference>